<feature type="region of interest" description="Disordered" evidence="2">
    <location>
        <begin position="503"/>
        <end position="543"/>
    </location>
</feature>
<dbReference type="OrthoDB" id="3573673at2"/>
<name>A0A3M9M577_9MICO</name>
<feature type="compositionally biased region" description="Low complexity" evidence="2">
    <location>
        <begin position="517"/>
        <end position="543"/>
    </location>
</feature>
<feature type="transmembrane region" description="Helical" evidence="3">
    <location>
        <begin position="156"/>
        <end position="177"/>
    </location>
</feature>
<dbReference type="AlphaFoldDB" id="A0A3M9M577"/>
<dbReference type="InterPro" id="IPR004474">
    <property type="entry name" value="LytR_CpsA_psr"/>
</dbReference>
<protein>
    <submittedName>
        <fullName evidence="5">LytR family transcriptional regulator</fullName>
    </submittedName>
</protein>
<feature type="transmembrane region" description="Helical" evidence="3">
    <location>
        <begin position="83"/>
        <end position="108"/>
    </location>
</feature>
<sequence>MTDDVRGVGDGRRAVPKRDPDDTIIATRRELERRQSGAARTPLRSRHDRRIARARDVRRALGLTALSVLLPGLGLLWTKRRMIGLLLIGITLIGGISLAIIVSSGGLVHGAAQLLTHKGLVMLLLFTIMGGLLWIGGIVLTALTTTDRRWPHQTRWMHAVFATLMCLVVAAPAAYAARDVIITRNAFDQIFTKRYTNDPDAATPKGGSNPWKNIPRVNLLLVGSDAGADRYSQRPDSMMVASIDTKTGDTVLVSVPRNMGHAPFPASSPLHKLYPGGLVALPGQTDAAAGLMESVWAVGIANKNLYPKDDPSPGLSATRDAITGITGLKIDYTAVIDMSGFEQLVNAMGGVWVNVKADPGQWLDPQKGIPIGGVIQNGQVVPGSITGYIKLGYQKLDGREALWYSRSRVASSDDQRMRRQRCMLNDLISQANPFQMVQKFPSIMQVAAKNIRIDINQDDLPAFATLADQMKHGNIRTVDISNSRSNANPDFAQIHRWIQQAIARKHTKKKAPAPGQTTSATSSPSTPSSSTTTNPISDTADSC</sequence>
<dbReference type="RefSeq" id="WP_123272093.1">
    <property type="nucleotide sequence ID" value="NZ_RJJQ01000015.1"/>
</dbReference>
<feature type="region of interest" description="Disordered" evidence="2">
    <location>
        <begin position="1"/>
        <end position="27"/>
    </location>
</feature>
<organism evidence="5 6">
    <name type="scientific">Flexivirga caeni</name>
    <dbReference type="NCBI Taxonomy" id="2294115"/>
    <lineage>
        <taxon>Bacteria</taxon>
        <taxon>Bacillati</taxon>
        <taxon>Actinomycetota</taxon>
        <taxon>Actinomycetes</taxon>
        <taxon>Micrococcales</taxon>
        <taxon>Dermacoccaceae</taxon>
        <taxon>Flexivirga</taxon>
    </lineage>
</organism>
<keyword evidence="3" id="KW-0472">Membrane</keyword>
<dbReference type="PANTHER" id="PTHR33392">
    <property type="entry name" value="POLYISOPRENYL-TEICHOIC ACID--PEPTIDOGLYCAN TEICHOIC ACID TRANSFERASE TAGU"/>
    <property type="match status" value="1"/>
</dbReference>
<evidence type="ECO:0000256" key="3">
    <source>
        <dbReference type="SAM" id="Phobius"/>
    </source>
</evidence>
<evidence type="ECO:0000256" key="1">
    <source>
        <dbReference type="ARBA" id="ARBA00006068"/>
    </source>
</evidence>
<dbReference type="EMBL" id="RJJQ01000015">
    <property type="protein sequence ID" value="RNI20682.1"/>
    <property type="molecule type" value="Genomic_DNA"/>
</dbReference>
<keyword evidence="3" id="KW-0812">Transmembrane</keyword>
<evidence type="ECO:0000313" key="6">
    <source>
        <dbReference type="Proteomes" id="UP000271678"/>
    </source>
</evidence>
<feature type="transmembrane region" description="Helical" evidence="3">
    <location>
        <begin position="120"/>
        <end position="144"/>
    </location>
</feature>
<evidence type="ECO:0000256" key="2">
    <source>
        <dbReference type="SAM" id="MobiDB-lite"/>
    </source>
</evidence>
<comment type="similarity">
    <text evidence="1">Belongs to the LytR/CpsA/Psr (LCP) family.</text>
</comment>
<dbReference type="Gene3D" id="3.40.630.190">
    <property type="entry name" value="LCP protein"/>
    <property type="match status" value="1"/>
</dbReference>
<dbReference type="Proteomes" id="UP000271678">
    <property type="component" value="Unassembled WGS sequence"/>
</dbReference>
<dbReference type="InterPro" id="IPR050922">
    <property type="entry name" value="LytR/CpsA/Psr_CW_biosynth"/>
</dbReference>
<gene>
    <name evidence="5" type="ORF">EFY87_13935</name>
</gene>
<keyword evidence="6" id="KW-1185">Reference proteome</keyword>
<dbReference type="PANTHER" id="PTHR33392:SF6">
    <property type="entry name" value="POLYISOPRENYL-TEICHOIC ACID--PEPTIDOGLYCAN TEICHOIC ACID TRANSFERASE TAGU"/>
    <property type="match status" value="1"/>
</dbReference>
<evidence type="ECO:0000259" key="4">
    <source>
        <dbReference type="Pfam" id="PF03816"/>
    </source>
</evidence>
<feature type="transmembrane region" description="Helical" evidence="3">
    <location>
        <begin position="60"/>
        <end position="77"/>
    </location>
</feature>
<feature type="domain" description="Cell envelope-related transcriptional attenuator" evidence="4">
    <location>
        <begin position="234"/>
        <end position="431"/>
    </location>
</feature>
<evidence type="ECO:0000313" key="5">
    <source>
        <dbReference type="EMBL" id="RNI20682.1"/>
    </source>
</evidence>
<accession>A0A3M9M577</accession>
<comment type="caution">
    <text evidence="5">The sequence shown here is derived from an EMBL/GenBank/DDBJ whole genome shotgun (WGS) entry which is preliminary data.</text>
</comment>
<proteinExistence type="inferred from homology"/>
<keyword evidence="3" id="KW-1133">Transmembrane helix</keyword>
<dbReference type="Pfam" id="PF03816">
    <property type="entry name" value="LytR_cpsA_psr"/>
    <property type="match status" value="1"/>
</dbReference>
<reference evidence="5 6" key="1">
    <citation type="submission" date="2018-11" db="EMBL/GenBank/DDBJ databases">
        <title>Draft genome of Simplicispira Flexivirga sp. BO-16.</title>
        <authorList>
            <person name="Im W.T."/>
        </authorList>
    </citation>
    <scope>NUCLEOTIDE SEQUENCE [LARGE SCALE GENOMIC DNA]</scope>
    <source>
        <strain evidence="5 6">BO-16</strain>
    </source>
</reference>